<evidence type="ECO:0000313" key="3">
    <source>
        <dbReference type="Proteomes" id="UP000320653"/>
    </source>
</evidence>
<comment type="caution">
    <text evidence="2">The sequence shown here is derived from an EMBL/GenBank/DDBJ whole genome shotgun (WGS) entry which is preliminary data.</text>
</comment>
<feature type="transmembrane region" description="Helical" evidence="1">
    <location>
        <begin position="59"/>
        <end position="81"/>
    </location>
</feature>
<organism evidence="2 3">
    <name type="scientific">Neorhizobium alkalisoli</name>
    <dbReference type="NCBI Taxonomy" id="528178"/>
    <lineage>
        <taxon>Bacteria</taxon>
        <taxon>Pseudomonadati</taxon>
        <taxon>Pseudomonadota</taxon>
        <taxon>Alphaproteobacteria</taxon>
        <taxon>Hyphomicrobiales</taxon>
        <taxon>Rhizobiaceae</taxon>
        <taxon>Rhizobium/Agrobacterium group</taxon>
        <taxon>Neorhizobium</taxon>
    </lineage>
</organism>
<proteinExistence type="predicted"/>
<dbReference type="AlphaFoldDB" id="A0A561QCG8"/>
<keyword evidence="1" id="KW-0812">Transmembrane</keyword>
<name>A0A561QCG8_9HYPH</name>
<keyword evidence="3" id="KW-1185">Reference proteome</keyword>
<sequence length="89" mass="9796">MALKLSETSCIFRQSPLGRMRSRSAARRMRAANDNVFRVRTVEATPADDTPSLADVGPILALMAISGATFYMISSMLSGYIRSFPSFYP</sequence>
<accession>A0A561QCG8</accession>
<gene>
    <name evidence="2" type="ORF">FHW37_10995</name>
</gene>
<keyword evidence="1" id="KW-1133">Transmembrane helix</keyword>
<evidence type="ECO:0000256" key="1">
    <source>
        <dbReference type="SAM" id="Phobius"/>
    </source>
</evidence>
<protein>
    <submittedName>
        <fullName evidence="2">Uncharacterized protein</fullName>
    </submittedName>
</protein>
<evidence type="ECO:0000313" key="2">
    <source>
        <dbReference type="EMBL" id="TWF48032.1"/>
    </source>
</evidence>
<keyword evidence="1" id="KW-0472">Membrane</keyword>
<dbReference type="EMBL" id="VIWP01000009">
    <property type="protein sequence ID" value="TWF48032.1"/>
    <property type="molecule type" value="Genomic_DNA"/>
</dbReference>
<reference evidence="2 3" key="1">
    <citation type="submission" date="2019-06" db="EMBL/GenBank/DDBJ databases">
        <title>Sorghum-associated microbial communities from plants grown in Nebraska, USA.</title>
        <authorList>
            <person name="Schachtman D."/>
        </authorList>
    </citation>
    <scope>NUCLEOTIDE SEQUENCE [LARGE SCALE GENOMIC DNA]</scope>
    <source>
        <strain evidence="2 3">1225</strain>
    </source>
</reference>
<dbReference type="Proteomes" id="UP000320653">
    <property type="component" value="Unassembled WGS sequence"/>
</dbReference>